<reference evidence="2" key="1">
    <citation type="submission" date="2018-02" db="EMBL/GenBank/DDBJ databases">
        <authorList>
            <person name="Moore K."/>
            <person name="Momper L."/>
        </authorList>
    </citation>
    <scope>NUCLEOTIDE SEQUENCE [LARGE SCALE GENOMIC DNA]</scope>
    <source>
        <strain evidence="2">ULC18</strain>
    </source>
</reference>
<evidence type="ECO:0008006" key="3">
    <source>
        <dbReference type="Google" id="ProtNLM"/>
    </source>
</evidence>
<protein>
    <recommendedName>
        <fullName evidence="3">PRC-barrel domain-containing protein</fullName>
    </recommendedName>
</protein>
<accession>A0A2T1E2T4</accession>
<organism evidence="1 2">
    <name type="scientific">Stenomitos frigidus ULC18</name>
    <dbReference type="NCBI Taxonomy" id="2107698"/>
    <lineage>
        <taxon>Bacteria</taxon>
        <taxon>Bacillati</taxon>
        <taxon>Cyanobacteriota</taxon>
        <taxon>Cyanophyceae</taxon>
        <taxon>Leptolyngbyales</taxon>
        <taxon>Leptolyngbyaceae</taxon>
        <taxon>Stenomitos</taxon>
    </lineage>
</organism>
<dbReference type="Proteomes" id="UP000239576">
    <property type="component" value="Unassembled WGS sequence"/>
</dbReference>
<proteinExistence type="predicted"/>
<gene>
    <name evidence="1" type="ORF">C7B82_18035</name>
</gene>
<evidence type="ECO:0000313" key="1">
    <source>
        <dbReference type="EMBL" id="PSB27045.1"/>
    </source>
</evidence>
<dbReference type="EMBL" id="PVWK01000098">
    <property type="protein sequence ID" value="PSB27045.1"/>
    <property type="molecule type" value="Genomic_DNA"/>
</dbReference>
<reference evidence="1 2" key="2">
    <citation type="submission" date="2018-03" db="EMBL/GenBank/DDBJ databases">
        <title>The ancient ancestry and fast evolution of plastids.</title>
        <authorList>
            <person name="Moore K.R."/>
            <person name="Magnabosco C."/>
            <person name="Momper L."/>
            <person name="Gold D.A."/>
            <person name="Bosak T."/>
            <person name="Fournier G.P."/>
        </authorList>
    </citation>
    <scope>NUCLEOTIDE SEQUENCE [LARGE SCALE GENOMIC DNA]</scope>
    <source>
        <strain evidence="1 2">ULC18</strain>
    </source>
</reference>
<name>A0A2T1E2T4_9CYAN</name>
<dbReference type="RefSeq" id="WP_106257664.1">
    <property type="nucleotide sequence ID" value="NZ_CAWNSW010000133.1"/>
</dbReference>
<dbReference type="OrthoDB" id="8094717at2"/>
<comment type="caution">
    <text evidence="1">The sequence shown here is derived from an EMBL/GenBank/DDBJ whole genome shotgun (WGS) entry which is preliminary data.</text>
</comment>
<sequence length="113" mass="13000">MATNERHLELLLGRCVYDAADQRIGLIEEIRAEQVGDEWVIQEYLLGATAVLERLSAWSLGVGFLRLLGARKLHIGYRVPWNQLDLADVDRPRLRCTIEALQELREQQEETSQ</sequence>
<dbReference type="AlphaFoldDB" id="A0A2T1E2T4"/>
<evidence type="ECO:0000313" key="2">
    <source>
        <dbReference type="Proteomes" id="UP000239576"/>
    </source>
</evidence>
<keyword evidence="2" id="KW-1185">Reference proteome</keyword>